<evidence type="ECO:0000313" key="9">
    <source>
        <dbReference type="Proteomes" id="UP001595765"/>
    </source>
</evidence>
<feature type="transmembrane region" description="Helical" evidence="7">
    <location>
        <begin position="135"/>
        <end position="154"/>
    </location>
</feature>
<feature type="transmembrane region" description="Helical" evidence="7">
    <location>
        <begin position="71"/>
        <end position="89"/>
    </location>
</feature>
<evidence type="ECO:0000256" key="7">
    <source>
        <dbReference type="SAM" id="Phobius"/>
    </source>
</evidence>
<protein>
    <submittedName>
        <fullName evidence="8">MFS transporter</fullName>
    </submittedName>
</protein>
<evidence type="ECO:0000256" key="1">
    <source>
        <dbReference type="ARBA" id="ARBA00004651"/>
    </source>
</evidence>
<comment type="subcellular location">
    <subcellularLocation>
        <location evidence="1">Cell membrane</location>
        <topology evidence="1">Multi-pass membrane protein</topology>
    </subcellularLocation>
</comment>
<dbReference type="PANTHER" id="PTHR23517">
    <property type="entry name" value="RESISTANCE PROTEIN MDTM, PUTATIVE-RELATED-RELATED"/>
    <property type="match status" value="1"/>
</dbReference>
<feature type="transmembrane region" description="Helical" evidence="7">
    <location>
        <begin position="236"/>
        <end position="261"/>
    </location>
</feature>
<dbReference type="Pfam" id="PF07690">
    <property type="entry name" value="MFS_1"/>
    <property type="match status" value="1"/>
</dbReference>
<feature type="transmembrane region" description="Helical" evidence="7">
    <location>
        <begin position="95"/>
        <end position="123"/>
    </location>
</feature>
<organism evidence="8 9">
    <name type="scientific">Streptomyces polygonati</name>
    <dbReference type="NCBI Taxonomy" id="1617087"/>
    <lineage>
        <taxon>Bacteria</taxon>
        <taxon>Bacillati</taxon>
        <taxon>Actinomycetota</taxon>
        <taxon>Actinomycetes</taxon>
        <taxon>Kitasatosporales</taxon>
        <taxon>Streptomycetaceae</taxon>
        <taxon>Streptomyces</taxon>
    </lineage>
</organism>
<dbReference type="PANTHER" id="PTHR23517:SF2">
    <property type="entry name" value="MULTIDRUG RESISTANCE PROTEIN MDTH"/>
    <property type="match status" value="1"/>
</dbReference>
<comment type="caution">
    <text evidence="8">The sequence shown here is derived from an EMBL/GenBank/DDBJ whole genome shotgun (WGS) entry which is preliminary data.</text>
</comment>
<feature type="transmembrane region" description="Helical" evidence="7">
    <location>
        <begin position="160"/>
        <end position="179"/>
    </location>
</feature>
<sequence>MKWAELSFLGVRGFSAAAYFLLVPFLALWLINSRGLSGEAAATVVALCLFSGRVGGMVAAPFLSRIDLHRSVVTAYIAATATASLMALYQGGNPVVWILLGSLLGLSFSSATAALKALVVVAYSSEQRLWAFSRLNLAVNAGAPAGIAAGGYLMAHSPGLFAWSAAGLYAAALILLKLVPKASERQDQSPSDAPAAGGRLAFGFFLFFTSITWVAYSQVFDVLPTFSADHVGTQSISYLFIVNSVMIIVLQTPITAAVEYLRKRGPGPAAGTILPGVHLALGISILMFGFTGHASMIVAYGAMTIFTLTELVWGPAYDSIVPRLKGRITPFAAYGIAGAVRGGAESLGSWVGIATATSAVVAWPSSALLFWVSAGGLVVVATYFLWVGTTERTMNARVEVPA</sequence>
<evidence type="ECO:0000256" key="2">
    <source>
        <dbReference type="ARBA" id="ARBA00022448"/>
    </source>
</evidence>
<gene>
    <name evidence="8" type="ORF">ACFO3J_17840</name>
</gene>
<keyword evidence="5 7" id="KW-1133">Transmembrane helix</keyword>
<dbReference type="SUPFAM" id="SSF103473">
    <property type="entry name" value="MFS general substrate transporter"/>
    <property type="match status" value="1"/>
</dbReference>
<dbReference type="RefSeq" id="WP_386430430.1">
    <property type="nucleotide sequence ID" value="NZ_JBHSBB010000012.1"/>
</dbReference>
<dbReference type="Gene3D" id="1.20.1250.20">
    <property type="entry name" value="MFS general substrate transporter like domains"/>
    <property type="match status" value="1"/>
</dbReference>
<accession>A0ABV8HMU7</accession>
<feature type="transmembrane region" description="Helical" evidence="7">
    <location>
        <begin position="273"/>
        <end position="291"/>
    </location>
</feature>
<keyword evidence="6 7" id="KW-0472">Membrane</keyword>
<name>A0ABV8HMU7_9ACTN</name>
<evidence type="ECO:0000313" key="8">
    <source>
        <dbReference type="EMBL" id="MFC4033337.1"/>
    </source>
</evidence>
<feature type="transmembrane region" description="Helical" evidence="7">
    <location>
        <begin position="12"/>
        <end position="31"/>
    </location>
</feature>
<keyword evidence="2" id="KW-0813">Transport</keyword>
<keyword evidence="4 7" id="KW-0812">Transmembrane</keyword>
<feature type="transmembrane region" description="Helical" evidence="7">
    <location>
        <begin position="200"/>
        <end position="216"/>
    </location>
</feature>
<keyword evidence="3" id="KW-1003">Cell membrane</keyword>
<dbReference type="InterPro" id="IPR036259">
    <property type="entry name" value="MFS_trans_sf"/>
</dbReference>
<feature type="transmembrane region" description="Helical" evidence="7">
    <location>
        <begin position="369"/>
        <end position="387"/>
    </location>
</feature>
<dbReference type="EMBL" id="JBHSBB010000012">
    <property type="protein sequence ID" value="MFC4033337.1"/>
    <property type="molecule type" value="Genomic_DNA"/>
</dbReference>
<evidence type="ECO:0000256" key="3">
    <source>
        <dbReference type="ARBA" id="ARBA00022475"/>
    </source>
</evidence>
<feature type="transmembrane region" description="Helical" evidence="7">
    <location>
        <begin position="297"/>
        <end position="317"/>
    </location>
</feature>
<reference evidence="9" key="1">
    <citation type="journal article" date="2019" name="Int. J. Syst. Evol. Microbiol.">
        <title>The Global Catalogue of Microorganisms (GCM) 10K type strain sequencing project: providing services to taxonomists for standard genome sequencing and annotation.</title>
        <authorList>
            <consortium name="The Broad Institute Genomics Platform"/>
            <consortium name="The Broad Institute Genome Sequencing Center for Infectious Disease"/>
            <person name="Wu L."/>
            <person name="Ma J."/>
        </authorList>
    </citation>
    <scope>NUCLEOTIDE SEQUENCE [LARGE SCALE GENOMIC DNA]</scope>
    <source>
        <strain evidence="9">CGMCC 4.7237</strain>
    </source>
</reference>
<proteinExistence type="predicted"/>
<evidence type="ECO:0000256" key="4">
    <source>
        <dbReference type="ARBA" id="ARBA00022692"/>
    </source>
</evidence>
<feature type="transmembrane region" description="Helical" evidence="7">
    <location>
        <begin position="43"/>
        <end position="64"/>
    </location>
</feature>
<keyword evidence="9" id="KW-1185">Reference proteome</keyword>
<evidence type="ECO:0000256" key="5">
    <source>
        <dbReference type="ARBA" id="ARBA00022989"/>
    </source>
</evidence>
<dbReference type="InterPro" id="IPR011701">
    <property type="entry name" value="MFS"/>
</dbReference>
<dbReference type="Proteomes" id="UP001595765">
    <property type="component" value="Unassembled WGS sequence"/>
</dbReference>
<evidence type="ECO:0000256" key="6">
    <source>
        <dbReference type="ARBA" id="ARBA00023136"/>
    </source>
</evidence>
<dbReference type="InterPro" id="IPR050171">
    <property type="entry name" value="MFS_Transporters"/>
</dbReference>